<dbReference type="EMBL" id="CP061081">
    <property type="protein sequence ID" value="QNT06186.1"/>
    <property type="molecule type" value="Genomic_DNA"/>
</dbReference>
<evidence type="ECO:0000256" key="4">
    <source>
        <dbReference type="ARBA" id="ARBA00022989"/>
    </source>
</evidence>
<dbReference type="Gene3D" id="1.20.1250.20">
    <property type="entry name" value="MFS general substrate transporter like domains"/>
    <property type="match status" value="2"/>
</dbReference>
<dbReference type="PANTHER" id="PTHR23513">
    <property type="entry name" value="INTEGRAL MEMBRANE EFFLUX PROTEIN-RELATED"/>
    <property type="match status" value="1"/>
</dbReference>
<keyword evidence="4 6" id="KW-1133">Transmembrane helix</keyword>
<keyword evidence="5 6" id="KW-0472">Membrane</keyword>
<feature type="transmembrane region" description="Helical" evidence="6">
    <location>
        <begin position="315"/>
        <end position="336"/>
    </location>
</feature>
<feature type="transmembrane region" description="Helical" evidence="6">
    <location>
        <begin position="378"/>
        <end position="398"/>
    </location>
</feature>
<dbReference type="Proteomes" id="UP000516370">
    <property type="component" value="Chromosome"/>
</dbReference>
<evidence type="ECO:0000256" key="6">
    <source>
        <dbReference type="SAM" id="Phobius"/>
    </source>
</evidence>
<feature type="transmembrane region" description="Helical" evidence="6">
    <location>
        <begin position="144"/>
        <end position="166"/>
    </location>
</feature>
<protein>
    <submittedName>
        <fullName evidence="7">MFS transporter</fullName>
    </submittedName>
</protein>
<comment type="subcellular location">
    <subcellularLocation>
        <location evidence="1">Cell membrane</location>
        <topology evidence="1">Multi-pass membrane protein</topology>
    </subcellularLocation>
</comment>
<feature type="transmembrane region" description="Helical" evidence="6">
    <location>
        <begin position="103"/>
        <end position="123"/>
    </location>
</feature>
<feature type="transmembrane region" description="Helical" evidence="6">
    <location>
        <begin position="259"/>
        <end position="278"/>
    </location>
</feature>
<dbReference type="SUPFAM" id="SSF103473">
    <property type="entry name" value="MFS general substrate transporter"/>
    <property type="match status" value="1"/>
</dbReference>
<dbReference type="AlphaFoldDB" id="A0A7H1J6S0"/>
<sequence length="416" mass="46089">MNHLEKCLRTSAINAFFIICARCIADFGSVLSMIALSSYVFLISNNVYQFSIFMVCSVCGSLFSSVISLPFFRKMPGKLALICLNLVRFFVMLLLLILPASYLLYVVPCIAFISGLCNTLFTIGINSQLPNWIIQPKRLSVNTWLTSLSSVSAVTGGLLVGVLIAGTGYENVFILNIVVYAFVAVMLLPLKKLTDGAQPSYQSVPFRQEWRQLKVELRQAPILAGMLLVTLVGSLGNAAHQVGFPIIAKVLTPENISQAMGVLMASWAVGKFVGARLLGHLLKKYPNLSLERLFFVGFSILSMGFMLTFQQHQPVWAMLFVICAGIGEGIAEVSLVSRVQAESDTLRLPVFSTLALLKMTGFAAGMIIVAPFYNWLPLYLVIMLFHGIPLITLVMVYIRLRKRWQHKLNIQPKTDF</sequence>
<dbReference type="OrthoDB" id="6447669at2"/>
<evidence type="ECO:0000313" key="7">
    <source>
        <dbReference type="EMBL" id="QNT06186.1"/>
    </source>
</evidence>
<dbReference type="RefSeq" id="WP_111605688.1">
    <property type="nucleotide sequence ID" value="NZ_BMLJ01000002.1"/>
</dbReference>
<feature type="transmembrane region" description="Helical" evidence="6">
    <location>
        <begin position="290"/>
        <end position="309"/>
    </location>
</feature>
<evidence type="ECO:0000256" key="1">
    <source>
        <dbReference type="ARBA" id="ARBA00004651"/>
    </source>
</evidence>
<feature type="transmembrane region" description="Helical" evidence="6">
    <location>
        <begin position="172"/>
        <end position="190"/>
    </location>
</feature>
<evidence type="ECO:0000256" key="2">
    <source>
        <dbReference type="ARBA" id="ARBA00022475"/>
    </source>
</evidence>
<dbReference type="Pfam" id="PF07690">
    <property type="entry name" value="MFS_1"/>
    <property type="match status" value="1"/>
</dbReference>
<dbReference type="InterPro" id="IPR011701">
    <property type="entry name" value="MFS"/>
</dbReference>
<dbReference type="GO" id="GO:0005886">
    <property type="term" value="C:plasma membrane"/>
    <property type="evidence" value="ECO:0007669"/>
    <property type="project" value="UniProtKB-SubCell"/>
</dbReference>
<feature type="transmembrane region" description="Helical" evidence="6">
    <location>
        <begin position="348"/>
        <end position="372"/>
    </location>
</feature>
<feature type="transmembrane region" description="Helical" evidence="6">
    <location>
        <begin position="12"/>
        <end position="41"/>
    </location>
</feature>
<evidence type="ECO:0000256" key="3">
    <source>
        <dbReference type="ARBA" id="ARBA00022692"/>
    </source>
</evidence>
<accession>A0A7H1J6S0</accession>
<reference evidence="7 8" key="1">
    <citation type="submission" date="2020-09" db="EMBL/GenBank/DDBJ databases">
        <title>Complete genome sequence of an Arctic sea ice bacterium Marinomonas arctica BSI20414.</title>
        <authorList>
            <person name="Liao L."/>
            <person name="Chen B."/>
        </authorList>
    </citation>
    <scope>NUCLEOTIDE SEQUENCE [LARGE SCALE GENOMIC DNA]</scope>
    <source>
        <strain evidence="7 8">BSI20414</strain>
    </source>
</reference>
<dbReference type="KEGG" id="mard:IBG28_00540"/>
<dbReference type="InterPro" id="IPR036259">
    <property type="entry name" value="MFS_trans_sf"/>
</dbReference>
<organism evidence="7 8">
    <name type="scientific">Marinomonas arctica</name>
    <dbReference type="NCBI Taxonomy" id="383750"/>
    <lineage>
        <taxon>Bacteria</taxon>
        <taxon>Pseudomonadati</taxon>
        <taxon>Pseudomonadota</taxon>
        <taxon>Gammaproteobacteria</taxon>
        <taxon>Oceanospirillales</taxon>
        <taxon>Oceanospirillaceae</taxon>
        <taxon>Marinomonas</taxon>
    </lineage>
</organism>
<name>A0A7H1J6S0_9GAMM</name>
<feature type="transmembrane region" description="Helical" evidence="6">
    <location>
        <begin position="79"/>
        <end position="97"/>
    </location>
</feature>
<keyword evidence="2" id="KW-1003">Cell membrane</keyword>
<evidence type="ECO:0000256" key="5">
    <source>
        <dbReference type="ARBA" id="ARBA00023136"/>
    </source>
</evidence>
<feature type="transmembrane region" description="Helical" evidence="6">
    <location>
        <begin position="47"/>
        <end position="72"/>
    </location>
</feature>
<dbReference type="PANTHER" id="PTHR23513:SF6">
    <property type="entry name" value="MAJOR FACILITATOR SUPERFAMILY ASSOCIATED DOMAIN-CONTAINING PROTEIN"/>
    <property type="match status" value="1"/>
</dbReference>
<evidence type="ECO:0000313" key="8">
    <source>
        <dbReference type="Proteomes" id="UP000516370"/>
    </source>
</evidence>
<proteinExistence type="predicted"/>
<feature type="transmembrane region" description="Helical" evidence="6">
    <location>
        <begin position="220"/>
        <end position="239"/>
    </location>
</feature>
<gene>
    <name evidence="7" type="ORF">IBG28_00540</name>
</gene>
<keyword evidence="8" id="KW-1185">Reference proteome</keyword>
<dbReference type="GO" id="GO:0022857">
    <property type="term" value="F:transmembrane transporter activity"/>
    <property type="evidence" value="ECO:0007669"/>
    <property type="project" value="InterPro"/>
</dbReference>
<keyword evidence="3 6" id="KW-0812">Transmembrane</keyword>